<evidence type="ECO:0000313" key="1">
    <source>
        <dbReference type="EMBL" id="SDZ03926.1"/>
    </source>
</evidence>
<dbReference type="STRING" id="415015.SAMN05660462_01614"/>
<gene>
    <name evidence="1" type="ORF">SAMN05660462_01614</name>
</gene>
<dbReference type="AlphaFoldDB" id="A0A1H3PSC3"/>
<dbReference type="RefSeq" id="WP_091729636.1">
    <property type="nucleotide sequence ID" value="NZ_FNQE01000016.1"/>
</dbReference>
<dbReference type="Gene3D" id="3.40.1260.10">
    <property type="entry name" value="DsrEFH-like"/>
    <property type="match status" value="1"/>
</dbReference>
<protein>
    <submittedName>
        <fullName evidence="1">DsrE/DsrF-like family protein</fullName>
    </submittedName>
</protein>
<evidence type="ECO:0000313" key="2">
    <source>
        <dbReference type="Proteomes" id="UP000198625"/>
    </source>
</evidence>
<reference evidence="1 2" key="1">
    <citation type="submission" date="2016-10" db="EMBL/GenBank/DDBJ databases">
        <authorList>
            <person name="de Groot N.N."/>
        </authorList>
    </citation>
    <scope>NUCLEOTIDE SEQUENCE [LARGE SCALE GENOMIC DNA]</scope>
    <source>
        <strain evidence="1 2">DSM 21650</strain>
    </source>
</reference>
<dbReference type="OrthoDB" id="9807925at2"/>
<proteinExistence type="predicted"/>
<dbReference type="SUPFAM" id="SSF75169">
    <property type="entry name" value="DsrEFH-like"/>
    <property type="match status" value="1"/>
</dbReference>
<organism evidence="1 2">
    <name type="scientific">Proteiniborus ethanoligenes</name>
    <dbReference type="NCBI Taxonomy" id="415015"/>
    <lineage>
        <taxon>Bacteria</taxon>
        <taxon>Bacillati</taxon>
        <taxon>Bacillota</taxon>
        <taxon>Clostridia</taxon>
        <taxon>Eubacteriales</taxon>
        <taxon>Proteiniborus</taxon>
    </lineage>
</organism>
<dbReference type="EMBL" id="FNQE01000016">
    <property type="protein sequence ID" value="SDZ03926.1"/>
    <property type="molecule type" value="Genomic_DNA"/>
</dbReference>
<keyword evidence="2" id="KW-1185">Reference proteome</keyword>
<dbReference type="Proteomes" id="UP000198625">
    <property type="component" value="Unassembled WGS sequence"/>
</dbReference>
<sequence length="112" mass="12693">MKKIAFFAFKGEQMCFMHILLNALDLHEKGIEAKIIMEGEAVKLIKELEESNNKLYKKAKELNLFDCICKACSAKMGVLEYNEACGIPLNGDLQGHPAMYDYIKEGFEIITL</sequence>
<accession>A0A1H3PSC3</accession>
<name>A0A1H3PSC3_9FIRM</name>
<dbReference type="InterPro" id="IPR027396">
    <property type="entry name" value="DsrEFH-like"/>
</dbReference>